<dbReference type="EMBL" id="CP003245">
    <property type="protein sequence ID" value="AEX54694.1"/>
    <property type="molecule type" value="Genomic_DNA"/>
</dbReference>
<dbReference type="HOGENOM" id="CLU_069356_15_3_6"/>
<dbReference type="KEGG" id="raq:Rahaq2_4980"/>
<dbReference type="eggNOG" id="COG1309">
    <property type="taxonomic scope" value="Bacteria"/>
</dbReference>
<gene>
    <name evidence="6" type="ordered locus">Rahaq2_4980</name>
</gene>
<keyword evidence="6" id="KW-0614">Plasmid</keyword>
<dbReference type="PROSITE" id="PS50977">
    <property type="entry name" value="HTH_TETR_2"/>
    <property type="match status" value="1"/>
</dbReference>
<dbReference type="InterPro" id="IPR009057">
    <property type="entry name" value="Homeodomain-like_sf"/>
</dbReference>
<keyword evidence="1" id="KW-0805">Transcription regulation</keyword>
<dbReference type="InterPro" id="IPR001647">
    <property type="entry name" value="HTH_TetR"/>
</dbReference>
<evidence type="ECO:0000313" key="7">
    <source>
        <dbReference type="Proteomes" id="UP000009010"/>
    </source>
</evidence>
<feature type="domain" description="HTH tetR-type" evidence="5">
    <location>
        <begin position="7"/>
        <end position="67"/>
    </location>
</feature>
<dbReference type="Pfam" id="PF00440">
    <property type="entry name" value="TetR_N"/>
    <property type="match status" value="1"/>
</dbReference>
<dbReference type="RefSeq" id="WP_014341975.1">
    <property type="nucleotide sequence ID" value="NC_016835.1"/>
</dbReference>
<evidence type="ECO:0000256" key="2">
    <source>
        <dbReference type="ARBA" id="ARBA00023125"/>
    </source>
</evidence>
<organism evidence="6 7">
    <name type="scientific">Rahnella aquatilis (strain ATCC 33071 / DSM 4594 / JCM 1683 / NBRC 105701 / NCIMB 13365 / CIP 78.65)</name>
    <dbReference type="NCBI Taxonomy" id="745277"/>
    <lineage>
        <taxon>Bacteria</taxon>
        <taxon>Pseudomonadati</taxon>
        <taxon>Pseudomonadota</taxon>
        <taxon>Gammaproteobacteria</taxon>
        <taxon>Enterobacterales</taxon>
        <taxon>Yersiniaceae</taxon>
        <taxon>Rahnella</taxon>
    </lineage>
</organism>
<keyword evidence="3" id="KW-0804">Transcription</keyword>
<dbReference type="Gene3D" id="1.10.357.10">
    <property type="entry name" value="Tetracycline Repressor, domain 2"/>
    <property type="match status" value="1"/>
</dbReference>
<evidence type="ECO:0000313" key="6">
    <source>
        <dbReference type="EMBL" id="AEX54694.1"/>
    </source>
</evidence>
<evidence type="ECO:0000256" key="1">
    <source>
        <dbReference type="ARBA" id="ARBA00023015"/>
    </source>
</evidence>
<dbReference type="PANTHER" id="PTHR47506">
    <property type="entry name" value="TRANSCRIPTIONAL REGULATORY PROTEIN"/>
    <property type="match status" value="1"/>
</dbReference>
<dbReference type="InterPro" id="IPR036271">
    <property type="entry name" value="Tet_transcr_reg_TetR-rel_C_sf"/>
</dbReference>
<dbReference type="OrthoDB" id="9816296at2"/>
<dbReference type="PANTHER" id="PTHR47506:SF1">
    <property type="entry name" value="HTH-TYPE TRANSCRIPTIONAL REGULATOR YJDC"/>
    <property type="match status" value="1"/>
</dbReference>
<evidence type="ECO:0000259" key="5">
    <source>
        <dbReference type="PROSITE" id="PS50977"/>
    </source>
</evidence>
<geneLocation type="plasmid" evidence="6 7">
    <name>pRahaq201</name>
</geneLocation>
<keyword evidence="2 4" id="KW-0238">DNA-binding</keyword>
<dbReference type="SUPFAM" id="SSF46689">
    <property type="entry name" value="Homeodomain-like"/>
    <property type="match status" value="1"/>
</dbReference>
<dbReference type="Proteomes" id="UP000009010">
    <property type="component" value="Plasmid pRahaq201"/>
</dbReference>
<evidence type="ECO:0000256" key="3">
    <source>
        <dbReference type="ARBA" id="ARBA00023163"/>
    </source>
</evidence>
<sequence length="208" mass="23357">MAYLCKEARRTTILEAAARVARREGLAATTVRRVALEAGAATGQVHHHFSSAAELRAQAYTQVMKVLKDQLLEQCQTLTARERLNLFLIDSKDEHSLMAIPLWHEAMLLTEQEPLMKAAFALSVTDWHEMVSDAITLGRQKGEFVEGESPAHISWRLIGLSSSMDAMARLESLGLTADCAEYHLHRAIENELYNREPDLKEASVFKIR</sequence>
<dbReference type="GO" id="GO:0003677">
    <property type="term" value="F:DNA binding"/>
    <property type="evidence" value="ECO:0007669"/>
    <property type="project" value="UniProtKB-UniRule"/>
</dbReference>
<dbReference type="PATRIC" id="fig|745277.3.peg.4760"/>
<dbReference type="AlphaFoldDB" id="H2J297"/>
<keyword evidence="7" id="KW-1185">Reference proteome</keyword>
<name>H2J297_RAHAC</name>
<accession>H2J297</accession>
<evidence type="ECO:0000256" key="4">
    <source>
        <dbReference type="PROSITE-ProRule" id="PRU00335"/>
    </source>
</evidence>
<dbReference type="NCBIfam" id="NF011572">
    <property type="entry name" value="PRK14996.1"/>
    <property type="match status" value="1"/>
</dbReference>
<feature type="DNA-binding region" description="H-T-H motif" evidence="4">
    <location>
        <begin position="30"/>
        <end position="49"/>
    </location>
</feature>
<reference evidence="7" key="2">
    <citation type="submission" date="2012-01" db="EMBL/GenBank/DDBJ databases">
        <title>Complete sequence of plasmid 1 of Rahnella aquatilis CIP 78.65.</title>
        <authorList>
            <person name="Lucas S."/>
            <person name="Han J."/>
            <person name="Lapidus A."/>
            <person name="Cheng J.-F."/>
            <person name="Goodwin L."/>
            <person name="Pitluck S."/>
            <person name="Peters L."/>
            <person name="Ovchinnikova G."/>
            <person name="Held B."/>
            <person name="Detter J.C."/>
            <person name="Han C."/>
            <person name="Tapia R."/>
            <person name="Land M."/>
            <person name="Hauser L."/>
            <person name="Kyrpides N."/>
            <person name="Ivanova N."/>
            <person name="Pagani I."/>
            <person name="Sobecky P."/>
            <person name="Martinez R."/>
            <person name="Woyke T."/>
        </authorList>
    </citation>
    <scope>NUCLEOTIDE SEQUENCE [LARGE SCALE GENOMIC DNA]</scope>
    <source>
        <strain evidence="7">ATCC 33071 / DSM 4594 / JCM 1683 / NBRC 105701 / NCIMB 13365 / CIP 78.65</strain>
        <plasmid evidence="7">pRahaq201</plasmid>
    </source>
</reference>
<dbReference type="SUPFAM" id="SSF48498">
    <property type="entry name" value="Tetracyclin repressor-like, C-terminal domain"/>
    <property type="match status" value="1"/>
</dbReference>
<reference evidence="6 7" key="1">
    <citation type="journal article" date="2012" name="J. Bacteriol.">
        <title>Complete Genome Sequence of Rahnella aquatilis CIP 78.65.</title>
        <authorList>
            <person name="Martinez R.J."/>
            <person name="Bruce D."/>
            <person name="Detter C."/>
            <person name="Goodwin L.A."/>
            <person name="Han J."/>
            <person name="Han C.S."/>
            <person name="Held B."/>
            <person name="Land M.L."/>
            <person name="Mikhailova N."/>
            <person name="Nolan M."/>
            <person name="Pennacchio L."/>
            <person name="Pitluck S."/>
            <person name="Tapia R."/>
            <person name="Woyke T."/>
            <person name="Sobecky P.A."/>
        </authorList>
    </citation>
    <scope>NUCLEOTIDE SEQUENCE [LARGE SCALE GENOMIC DNA]</scope>
    <source>
        <strain evidence="7">ATCC 33071 / DSM 4594 / JCM 1683 / NBRC 105701 / NCIMB 13365 / CIP 78.65</strain>
        <plasmid evidence="6">pRahaq201</plasmid>
    </source>
</reference>
<protein>
    <recommendedName>
        <fullName evidence="5">HTH tetR-type domain-containing protein</fullName>
    </recommendedName>
</protein>
<proteinExistence type="predicted"/>